<dbReference type="Proteomes" id="UP000280696">
    <property type="component" value="Unassembled WGS sequence"/>
</dbReference>
<name>A0A3A9AEK9_9FIRM</name>
<dbReference type="PANTHER" id="PTHR10587">
    <property type="entry name" value="GLYCOSYL TRANSFERASE-RELATED"/>
    <property type="match status" value="1"/>
</dbReference>
<dbReference type="PANTHER" id="PTHR10587:SF128">
    <property type="entry name" value="POLYSACCHARIDE DEACETYLASE PDAB-RELATED"/>
    <property type="match status" value="1"/>
</dbReference>
<proteinExistence type="predicted"/>
<dbReference type="Pfam" id="PF01522">
    <property type="entry name" value="Polysacc_deac_1"/>
    <property type="match status" value="1"/>
</dbReference>
<sequence length="269" mass="30358">MAAGGQQKNEQNVLSFTEVVKGGMTVVDEKLFDAAAVQTVDFTTADHMAGGRALPIYCVDTKEKKVGLSFDAAWGNDDTEQILEILKNHDIHVTFFMTGEWVENYPEDVRAILAAGHDLGNHSENHKNMSQLSDEEKQEEIMKVHTKVKELTGYDMFLFRPPYGDYDNEVIETVKGCGYYPIQWDVDSLDWQNKGLEDILRTVTEHKSLGNGSIILCHNGAEYTAQALNGLINQLEEKGYEIVPVSELIYREHYHINVQGRQISDRETS</sequence>
<dbReference type="GO" id="GO:0016810">
    <property type="term" value="F:hydrolase activity, acting on carbon-nitrogen (but not peptide) bonds"/>
    <property type="evidence" value="ECO:0007669"/>
    <property type="project" value="InterPro"/>
</dbReference>
<dbReference type="SUPFAM" id="SSF88713">
    <property type="entry name" value="Glycoside hydrolase/deacetylase"/>
    <property type="match status" value="1"/>
</dbReference>
<dbReference type="EMBL" id="RAYQ01000022">
    <property type="protein sequence ID" value="RKI89524.1"/>
    <property type="molecule type" value="Genomic_DNA"/>
</dbReference>
<dbReference type="GO" id="GO:0016020">
    <property type="term" value="C:membrane"/>
    <property type="evidence" value="ECO:0007669"/>
    <property type="project" value="TreeGrafter"/>
</dbReference>
<keyword evidence="3" id="KW-1185">Reference proteome</keyword>
<organism evidence="2 3">
    <name type="scientific">Parablautia intestinalis</name>
    <dbReference type="NCBI Taxonomy" id="2320100"/>
    <lineage>
        <taxon>Bacteria</taxon>
        <taxon>Bacillati</taxon>
        <taxon>Bacillota</taxon>
        <taxon>Clostridia</taxon>
        <taxon>Lachnospirales</taxon>
        <taxon>Lachnospiraceae</taxon>
        <taxon>Parablautia</taxon>
    </lineage>
</organism>
<evidence type="ECO:0000313" key="3">
    <source>
        <dbReference type="Proteomes" id="UP000280696"/>
    </source>
</evidence>
<accession>A0A3A9AEK9</accession>
<gene>
    <name evidence="2" type="ORF">D7V94_18010</name>
</gene>
<reference evidence="2 3" key="1">
    <citation type="submission" date="2018-09" db="EMBL/GenBank/DDBJ databases">
        <title>Murine metabolic-syndrome-specific gut microbial biobank.</title>
        <authorList>
            <person name="Liu C."/>
        </authorList>
    </citation>
    <scope>NUCLEOTIDE SEQUENCE [LARGE SCALE GENOMIC DNA]</scope>
    <source>
        <strain evidence="2 3">0.1xD8-82</strain>
    </source>
</reference>
<dbReference type="GO" id="GO:0005975">
    <property type="term" value="P:carbohydrate metabolic process"/>
    <property type="evidence" value="ECO:0007669"/>
    <property type="project" value="InterPro"/>
</dbReference>
<dbReference type="CDD" id="cd10917">
    <property type="entry name" value="CE4_NodB_like_6s_7s"/>
    <property type="match status" value="1"/>
</dbReference>
<evidence type="ECO:0000259" key="1">
    <source>
        <dbReference type="PROSITE" id="PS51677"/>
    </source>
</evidence>
<dbReference type="InterPro" id="IPR002509">
    <property type="entry name" value="NODB_dom"/>
</dbReference>
<comment type="caution">
    <text evidence="2">The sequence shown here is derived from an EMBL/GenBank/DDBJ whole genome shotgun (WGS) entry which is preliminary data.</text>
</comment>
<dbReference type="OrthoDB" id="9812065at2"/>
<dbReference type="InterPro" id="IPR050248">
    <property type="entry name" value="Polysacc_deacetylase_ArnD"/>
</dbReference>
<dbReference type="AlphaFoldDB" id="A0A3A9AEK9"/>
<feature type="domain" description="NodB homology" evidence="1">
    <location>
        <begin position="64"/>
        <end position="243"/>
    </location>
</feature>
<evidence type="ECO:0000313" key="2">
    <source>
        <dbReference type="EMBL" id="RKI89524.1"/>
    </source>
</evidence>
<dbReference type="Gene3D" id="3.20.20.370">
    <property type="entry name" value="Glycoside hydrolase/deacetylase"/>
    <property type="match status" value="1"/>
</dbReference>
<dbReference type="PROSITE" id="PS51677">
    <property type="entry name" value="NODB"/>
    <property type="match status" value="1"/>
</dbReference>
<protein>
    <submittedName>
        <fullName evidence="2">Polysaccharide deacetylase family protein</fullName>
    </submittedName>
</protein>
<dbReference type="InterPro" id="IPR011330">
    <property type="entry name" value="Glyco_hydro/deAcase_b/a-brl"/>
</dbReference>